<dbReference type="InterPro" id="IPR007280">
    <property type="entry name" value="Peptidase_C_arc/bac"/>
</dbReference>
<evidence type="ECO:0000313" key="13">
    <source>
        <dbReference type="Proteomes" id="UP000218418"/>
    </source>
</evidence>
<dbReference type="Gene3D" id="2.60.120.380">
    <property type="match status" value="1"/>
</dbReference>
<dbReference type="SUPFAM" id="SSF89260">
    <property type="entry name" value="Collagen-binding domain"/>
    <property type="match status" value="1"/>
</dbReference>
<dbReference type="InterPro" id="IPR036852">
    <property type="entry name" value="Peptidase_S8/S53_dom_sf"/>
</dbReference>
<dbReference type="InterPro" id="IPR022398">
    <property type="entry name" value="Peptidase_S8_His-AS"/>
</dbReference>
<feature type="active site" description="Charge relay system" evidence="5 6">
    <location>
        <position position="716"/>
    </location>
</feature>
<feature type="region of interest" description="Disordered" evidence="8">
    <location>
        <begin position="258"/>
        <end position="310"/>
    </location>
</feature>
<dbReference type="Proteomes" id="UP000218418">
    <property type="component" value="Plasmid plasmid2"/>
</dbReference>
<dbReference type="OrthoDB" id="9798386at2"/>
<dbReference type="PROSITE" id="PS00136">
    <property type="entry name" value="SUBTILASE_ASP"/>
    <property type="match status" value="1"/>
</dbReference>
<dbReference type="EMBL" id="AP018229">
    <property type="protein sequence ID" value="BAY87792.1"/>
    <property type="molecule type" value="Genomic_DNA"/>
</dbReference>
<dbReference type="Pfam" id="PF13448">
    <property type="entry name" value="DUF4114"/>
    <property type="match status" value="1"/>
</dbReference>
<evidence type="ECO:0000256" key="7">
    <source>
        <dbReference type="RuleBase" id="RU003355"/>
    </source>
</evidence>
<dbReference type="AlphaFoldDB" id="A0A1Z4M2T8"/>
<evidence type="ECO:0000256" key="2">
    <source>
        <dbReference type="ARBA" id="ARBA00022670"/>
    </source>
</evidence>
<evidence type="ECO:0000256" key="3">
    <source>
        <dbReference type="ARBA" id="ARBA00022801"/>
    </source>
</evidence>
<dbReference type="InterPro" id="IPR023827">
    <property type="entry name" value="Peptidase_S8_Asp-AS"/>
</dbReference>
<reference evidence="12 13" key="1">
    <citation type="submission" date="2017-06" db="EMBL/GenBank/DDBJ databases">
        <title>Genome sequencing of cyanobaciteial culture collection at National Institute for Environmental Studies (NIES).</title>
        <authorList>
            <person name="Hirose Y."/>
            <person name="Shimura Y."/>
            <person name="Fujisawa T."/>
            <person name="Nakamura Y."/>
            <person name="Kawachi M."/>
        </authorList>
    </citation>
    <scope>NUCLEOTIDE SEQUENCE [LARGE SCALE GENOMIC DNA]</scope>
    <source>
        <strain evidence="12 13">NIES-267</strain>
        <plasmid evidence="13">Plasmid2 dna</plasmid>
    </source>
</reference>
<dbReference type="PROSITE" id="PS51892">
    <property type="entry name" value="SUBTILASE"/>
    <property type="match status" value="1"/>
</dbReference>
<feature type="active site" description="Charge relay system" evidence="5 6">
    <location>
        <position position="518"/>
    </location>
</feature>
<proteinExistence type="inferred from homology"/>
<feature type="active site" description="Charge relay system" evidence="5 6">
    <location>
        <position position="483"/>
    </location>
</feature>
<evidence type="ECO:0000313" key="12">
    <source>
        <dbReference type="EMBL" id="BAY87792.1"/>
    </source>
</evidence>
<dbReference type="GO" id="GO:0006508">
    <property type="term" value="P:proteolysis"/>
    <property type="evidence" value="ECO:0007669"/>
    <property type="project" value="UniProtKB-KW"/>
</dbReference>
<evidence type="ECO:0000256" key="8">
    <source>
        <dbReference type="SAM" id="MobiDB-lite"/>
    </source>
</evidence>
<evidence type="ECO:0000256" key="6">
    <source>
        <dbReference type="PROSITE-ProRule" id="PRU01240"/>
    </source>
</evidence>
<keyword evidence="13" id="KW-1185">Reference proteome</keyword>
<dbReference type="InterPro" id="IPR000209">
    <property type="entry name" value="Peptidase_S8/S53_dom"/>
</dbReference>
<keyword evidence="3 6" id="KW-0378">Hydrolase</keyword>
<feature type="domain" description="Peptidase C-terminal archaeal/bacterial" evidence="10">
    <location>
        <begin position="346"/>
        <end position="410"/>
    </location>
</feature>
<dbReference type="GO" id="GO:0004252">
    <property type="term" value="F:serine-type endopeptidase activity"/>
    <property type="evidence" value="ECO:0007669"/>
    <property type="project" value="UniProtKB-UniRule"/>
</dbReference>
<geneLocation type="plasmid" evidence="13">
    <name>Plasmid2 dna</name>
</geneLocation>
<keyword evidence="2 6" id="KW-0645">Protease</keyword>
<evidence type="ECO:0000256" key="1">
    <source>
        <dbReference type="ARBA" id="ARBA00011073"/>
    </source>
</evidence>
<evidence type="ECO:0000259" key="11">
    <source>
        <dbReference type="Pfam" id="PF13448"/>
    </source>
</evidence>
<name>A0A1Z4M2T8_9CYAN</name>
<evidence type="ECO:0000259" key="10">
    <source>
        <dbReference type="Pfam" id="PF04151"/>
    </source>
</evidence>
<dbReference type="PROSITE" id="PS00138">
    <property type="entry name" value="SUBTILASE_SER"/>
    <property type="match status" value="1"/>
</dbReference>
<keyword evidence="4 6" id="KW-0720">Serine protease</keyword>
<gene>
    <name evidence="12" type="ORF">NIES267_73160</name>
</gene>
<organism evidence="12 13">
    <name type="scientific">Calothrix parasitica NIES-267</name>
    <dbReference type="NCBI Taxonomy" id="1973488"/>
    <lineage>
        <taxon>Bacteria</taxon>
        <taxon>Bacillati</taxon>
        <taxon>Cyanobacteriota</taxon>
        <taxon>Cyanophyceae</taxon>
        <taxon>Nostocales</taxon>
        <taxon>Calotrichaceae</taxon>
        <taxon>Calothrix</taxon>
    </lineage>
</organism>
<dbReference type="Pfam" id="PF00082">
    <property type="entry name" value="Peptidase_S8"/>
    <property type="match status" value="1"/>
</dbReference>
<dbReference type="InterPro" id="IPR050131">
    <property type="entry name" value="Peptidase_S8_subtilisin-like"/>
</dbReference>
<keyword evidence="12" id="KW-0614">Plasmid</keyword>
<dbReference type="Pfam" id="PF04151">
    <property type="entry name" value="PPC"/>
    <property type="match status" value="1"/>
</dbReference>
<accession>A0A1Z4M2T8</accession>
<dbReference type="PRINTS" id="PR00723">
    <property type="entry name" value="SUBTILISIN"/>
</dbReference>
<evidence type="ECO:0000256" key="5">
    <source>
        <dbReference type="PIRSR" id="PIRSR615500-1"/>
    </source>
</evidence>
<evidence type="ECO:0000259" key="9">
    <source>
        <dbReference type="Pfam" id="PF00082"/>
    </source>
</evidence>
<evidence type="ECO:0000256" key="4">
    <source>
        <dbReference type="ARBA" id="ARBA00022825"/>
    </source>
</evidence>
<dbReference type="Gene3D" id="3.40.50.200">
    <property type="entry name" value="Peptidase S8/S53 domain"/>
    <property type="match status" value="1"/>
</dbReference>
<dbReference type="InterPro" id="IPR023828">
    <property type="entry name" value="Peptidase_S8_Ser-AS"/>
</dbReference>
<dbReference type="InterPro" id="IPR015500">
    <property type="entry name" value="Peptidase_S8_subtilisin-rel"/>
</dbReference>
<dbReference type="PROSITE" id="PS00137">
    <property type="entry name" value="SUBTILASE_HIS"/>
    <property type="match status" value="1"/>
</dbReference>
<protein>
    <submittedName>
        <fullName evidence="12">Putative peptidase</fullName>
    </submittedName>
</protein>
<dbReference type="PANTHER" id="PTHR43806">
    <property type="entry name" value="PEPTIDASE S8"/>
    <property type="match status" value="1"/>
</dbReference>
<dbReference type="SUPFAM" id="SSF52743">
    <property type="entry name" value="Subtilisin-like"/>
    <property type="match status" value="1"/>
</dbReference>
<feature type="domain" description="Peptidase S8/S53" evidence="9">
    <location>
        <begin position="474"/>
        <end position="760"/>
    </location>
</feature>
<dbReference type="InterPro" id="IPR025193">
    <property type="entry name" value="DUF4114"/>
</dbReference>
<feature type="compositionally biased region" description="Gly residues" evidence="8">
    <location>
        <begin position="283"/>
        <end position="300"/>
    </location>
</feature>
<feature type="domain" description="DUF4114" evidence="11">
    <location>
        <begin position="132"/>
        <end position="217"/>
    </location>
</feature>
<dbReference type="PANTHER" id="PTHR43806:SF11">
    <property type="entry name" value="CEREVISIN-RELATED"/>
    <property type="match status" value="1"/>
</dbReference>
<sequence>MKDYLQELSSTSTEIDSLFPNNESQLIQPASASLPPSQLGVFEVGAEGEVEIDFLFDGGAYLGEVGIFSLEGLSIDSQDFATEAANRALKNSQESGYIAISDLTDSAMISGSTPYDKNHNIGKYKTEHSFLMTAGTQFGIVFAANGSIQDAITNPNSGQLIFSLPQANTNQSIQFAQVPGVDSTGLAFTNSDTFAFEDIAGIASDNDFNDAIIQIKGATGSATQLDEVINPKRDWRDFESGRQVLELVGRQKEDEAPIVVNPPVITEPPDKKPPISIEPPPSEGGGGNDPGDGETGGSNPGGNEEEPVPLPPIIIEDKAGDTLLEARPTAISSSGKLYQDSVSINDNDYYNFVLGAKTKLDISADGIGQDIDLELLDNEGNVIASSKNKGNEKEIIEREVEGGRYNILITSPSSEVVAYDLDITATSYDGVKIMGSEKFVYPLTQQSLPLTGADEFARRSDKFKDNPLYPDIDGEGYSVVVIDSGINADHPAFGDRIIHSESFISGNKNKDPDDKSGHGTNIASIIASEDEKHPGVAPKVNIISLKIYDEGGGKLKDTEEALRWVKENAEKHNIVAVNLSYGINLNTNKPFYNLNDSDGLSHHIEELIEKDIIVVAAAGNSYKKYEEQGVQYPAADINTIAVGAVYDADVGWEVIPDLSDLFKHTAIDYKTKADKLTAFSQRSGDLPMVFAPGSKITGAGLNNQPFTYYSTERGTSQAAPHVTGMAVLAQQLAERELGRRLTPKEFRELLISTSDDITDEETDDDNVKNTGLTYKRVNMTNLAEAISNKELVEVEIIETSNELNTSEEIYSKITIDDNTRKTTPVENKSSITPSDWLAIKGAENEEVPIKIELFVNNESQEQIDINPNAGVKELKLLYNTRTGNIWDEYNDKNHFKDEELRRTGDEENSATVRFKIGDLTTESISNESKVIANISRVKGDLDSAFNDITLFGSSDFYPLISINNSEEIKLETIKNENEITPDWNVIEKVDDEAEEIPIIIKIFDDDKGEWLTDGDSEELNINPNSNMSNLNIIYNRNTGEIKDKITGQVYGKGGEEIKLIGSDNGNQGEVWFTIT</sequence>
<comment type="similarity">
    <text evidence="1 6 7">Belongs to the peptidase S8 family.</text>
</comment>